<keyword evidence="1" id="KW-0812">Transmembrane</keyword>
<dbReference type="RefSeq" id="WP_257701637.1">
    <property type="nucleotide sequence ID" value="NZ_CP102451.1"/>
</dbReference>
<dbReference type="EMBL" id="CP102451">
    <property type="protein sequence ID" value="UUV98040.1"/>
    <property type="molecule type" value="Genomic_DNA"/>
</dbReference>
<organism evidence="2 3">
    <name type="scientific">Vagococcus luciliae</name>
    <dbReference type="NCBI Taxonomy" id="2920380"/>
    <lineage>
        <taxon>Bacteria</taxon>
        <taxon>Bacillati</taxon>
        <taxon>Bacillota</taxon>
        <taxon>Bacilli</taxon>
        <taxon>Lactobacillales</taxon>
        <taxon>Enterococcaceae</taxon>
        <taxon>Vagococcus</taxon>
    </lineage>
</organism>
<name>A0ABY5NWM3_9ENTE</name>
<dbReference type="Proteomes" id="UP001058273">
    <property type="component" value="Chromosome"/>
</dbReference>
<gene>
    <name evidence="2" type="ORF">G314FT_01310</name>
</gene>
<keyword evidence="1" id="KW-1133">Transmembrane helix</keyword>
<reference evidence="2" key="2">
    <citation type="submission" date="2022-08" db="EMBL/GenBank/DDBJ databases">
        <authorList>
            <person name="Poehlein A."/>
            <person name="Guzman J."/>
            <person name="Daniel R."/>
            <person name="Vilcinskas A."/>
        </authorList>
    </citation>
    <scope>NUCLEOTIDE SEQUENCE</scope>
    <source>
        <strain evidence="2">G314FT</strain>
    </source>
</reference>
<accession>A0ABY5NWM3</accession>
<feature type="transmembrane region" description="Helical" evidence="1">
    <location>
        <begin position="28"/>
        <end position="45"/>
    </location>
</feature>
<evidence type="ECO:0008006" key="4">
    <source>
        <dbReference type="Google" id="ProtNLM"/>
    </source>
</evidence>
<evidence type="ECO:0000313" key="2">
    <source>
        <dbReference type="EMBL" id="UUV98040.1"/>
    </source>
</evidence>
<evidence type="ECO:0000313" key="3">
    <source>
        <dbReference type="Proteomes" id="UP001058273"/>
    </source>
</evidence>
<sequence>MKKNEDGYTVLLLSLLIGIVFGSVFKDMALGVLIGILFYPVLTVMKKY</sequence>
<keyword evidence="3" id="KW-1185">Reference proteome</keyword>
<feature type="transmembrane region" description="Helical" evidence="1">
    <location>
        <begin position="7"/>
        <end position="22"/>
    </location>
</feature>
<protein>
    <recommendedName>
        <fullName evidence="4">AI-2E family transporter</fullName>
    </recommendedName>
</protein>
<evidence type="ECO:0000256" key="1">
    <source>
        <dbReference type="SAM" id="Phobius"/>
    </source>
</evidence>
<keyword evidence="1" id="KW-0472">Membrane</keyword>
<reference evidence="2" key="1">
    <citation type="submission" date="2022-08" db="EMBL/GenBank/DDBJ databases">
        <title>Genome sequence of Vagococcus luciliae DSM 112651.</title>
        <authorList>
            <person name="Juan G."/>
            <person name="Anja P."/>
            <person name="Rolf D."/>
            <person name="Kampfer P."/>
            <person name="Vilcinskas A."/>
        </authorList>
    </citation>
    <scope>NUCLEOTIDE SEQUENCE</scope>
    <source>
        <strain evidence="2">G314FT</strain>
    </source>
</reference>
<proteinExistence type="predicted"/>